<feature type="repeat" description="PPR" evidence="2">
    <location>
        <begin position="277"/>
        <end position="311"/>
    </location>
</feature>
<dbReference type="EMBL" id="CAMXCT020005468">
    <property type="protein sequence ID" value="CAL1165827.1"/>
    <property type="molecule type" value="Genomic_DNA"/>
</dbReference>
<sequence>MHITRSTDTTSTPGFRCNPKHATELLLCAKDAQQLLSTLQDGHLEVNGFHVAILAQRSNAWPSTLQLAELWREKAVETTAVLQNTLMSSNLVGWLQALCHFQRIPKVDRVSLDLLLKRLGWSQACELMGGITSKSWQCSNYGQNAVLKACGQSHEWQRAMQVYQAVKGTERASFSQNMALDALKKTGEWGLALWCFSSLCNEGLERDLASYSTIMSAGVRHKKWSLSLQVMDGMTTLEEVPNRICFNNLLAACKISSNWFLGLAKLQQMDEEALQPNVVSFNNLLGACEETAEWQRALESLQQMSVRRLEPNEISFSLFLGALGRGKEWQMALTLLQEMSRWRGDHLMSRTSAMSACRRAKKWQAALAARASAMEDMDTAALSTAILALEDGNRWMATLGLYESAGGRVALDVLARAQQWEVTMALRSAHLSKALLAACPWRVATVLWPRSGDEPALESTSAVCSACAEGTQWRMALEIFSHLPRLDEVIFSCLLGAFGKARQWQEAIQLMMSMPPEISKDTAVYNAGLEALSAGMWHWSLSLLAAMEKKNLADVTSYSLVAQACVNAAQWLRAQDFLSRLQTLGDFCLGEGQK</sequence>
<protein>
    <submittedName>
        <fullName evidence="4">Pentacotripeptide-repeat region of PRORP domain-containing protein</fullName>
    </submittedName>
</protein>
<dbReference type="Pfam" id="PF13812">
    <property type="entry name" value="PPR_3"/>
    <property type="match status" value="2"/>
</dbReference>
<gene>
    <name evidence="3" type="ORF">C1SCF055_LOCUS37513</name>
</gene>
<keyword evidence="1" id="KW-0677">Repeat</keyword>
<accession>A0A9P1DN68</accession>
<proteinExistence type="predicted"/>
<reference evidence="3" key="1">
    <citation type="submission" date="2022-10" db="EMBL/GenBank/DDBJ databases">
        <authorList>
            <person name="Chen Y."/>
            <person name="Dougan E. K."/>
            <person name="Chan C."/>
            <person name="Rhodes N."/>
            <person name="Thang M."/>
        </authorList>
    </citation>
    <scope>NUCLEOTIDE SEQUENCE</scope>
</reference>
<name>A0A9P1DN68_9DINO</name>
<comment type="caution">
    <text evidence="3">The sequence shown here is derived from an EMBL/GenBank/DDBJ whole genome shotgun (WGS) entry which is preliminary data.</text>
</comment>
<evidence type="ECO:0000313" key="3">
    <source>
        <dbReference type="EMBL" id="CAI4012452.1"/>
    </source>
</evidence>
<organism evidence="3">
    <name type="scientific">Cladocopium goreaui</name>
    <dbReference type="NCBI Taxonomy" id="2562237"/>
    <lineage>
        <taxon>Eukaryota</taxon>
        <taxon>Sar</taxon>
        <taxon>Alveolata</taxon>
        <taxon>Dinophyceae</taxon>
        <taxon>Suessiales</taxon>
        <taxon>Symbiodiniaceae</taxon>
        <taxon>Cladocopium</taxon>
    </lineage>
</organism>
<evidence type="ECO:0000313" key="4">
    <source>
        <dbReference type="EMBL" id="CAL4799764.1"/>
    </source>
</evidence>
<dbReference type="PANTHER" id="PTHR47936:SF1">
    <property type="entry name" value="PENTATRICOPEPTIDE REPEAT-CONTAINING PROTEIN GUN1, CHLOROPLASTIC"/>
    <property type="match status" value="1"/>
</dbReference>
<evidence type="ECO:0000256" key="1">
    <source>
        <dbReference type="ARBA" id="ARBA00022737"/>
    </source>
</evidence>
<dbReference type="EMBL" id="CAMXCT010005468">
    <property type="protein sequence ID" value="CAI4012452.1"/>
    <property type="molecule type" value="Genomic_DNA"/>
</dbReference>
<keyword evidence="5" id="KW-1185">Reference proteome</keyword>
<dbReference type="Pfam" id="PF01535">
    <property type="entry name" value="PPR"/>
    <property type="match status" value="1"/>
</dbReference>
<dbReference type="PANTHER" id="PTHR47936">
    <property type="entry name" value="PPR_LONG DOMAIN-CONTAINING PROTEIN"/>
    <property type="match status" value="1"/>
</dbReference>
<dbReference type="InterPro" id="IPR011990">
    <property type="entry name" value="TPR-like_helical_dom_sf"/>
</dbReference>
<dbReference type="Gene3D" id="1.25.40.10">
    <property type="entry name" value="Tetratricopeptide repeat domain"/>
    <property type="match status" value="3"/>
</dbReference>
<evidence type="ECO:0000313" key="5">
    <source>
        <dbReference type="Proteomes" id="UP001152797"/>
    </source>
</evidence>
<dbReference type="EMBL" id="CAMXCT030005468">
    <property type="protein sequence ID" value="CAL4799764.1"/>
    <property type="molecule type" value="Genomic_DNA"/>
</dbReference>
<dbReference type="OrthoDB" id="185373at2759"/>
<reference evidence="4 5" key="2">
    <citation type="submission" date="2024-05" db="EMBL/GenBank/DDBJ databases">
        <authorList>
            <person name="Chen Y."/>
            <person name="Shah S."/>
            <person name="Dougan E. K."/>
            <person name="Thang M."/>
            <person name="Chan C."/>
        </authorList>
    </citation>
    <scope>NUCLEOTIDE SEQUENCE [LARGE SCALE GENOMIC DNA]</scope>
</reference>
<dbReference type="Proteomes" id="UP001152797">
    <property type="component" value="Unassembled WGS sequence"/>
</dbReference>
<dbReference type="AlphaFoldDB" id="A0A9P1DN68"/>
<feature type="non-terminal residue" evidence="3">
    <location>
        <position position="1"/>
    </location>
</feature>
<dbReference type="InterPro" id="IPR002885">
    <property type="entry name" value="PPR_rpt"/>
</dbReference>
<dbReference type="PROSITE" id="PS51375">
    <property type="entry name" value="PPR"/>
    <property type="match status" value="1"/>
</dbReference>
<evidence type="ECO:0000256" key="2">
    <source>
        <dbReference type="PROSITE-ProRule" id="PRU00708"/>
    </source>
</evidence>